<protein>
    <recommendedName>
        <fullName evidence="2">Small ribosomal subunit protein bS6</fullName>
    </recommendedName>
    <alternativeName>
        <fullName evidence="3">30S ribosomal protein S6</fullName>
    </alternativeName>
</protein>
<dbReference type="Pfam" id="PF01250">
    <property type="entry name" value="Ribosomal_S6"/>
    <property type="match status" value="1"/>
</dbReference>
<comment type="similarity">
    <text evidence="1">Belongs to the bacterial ribosomal protein bS6 family.</text>
</comment>
<proteinExistence type="inferred from homology"/>
<dbReference type="GO" id="GO:0003735">
    <property type="term" value="F:structural constituent of ribosome"/>
    <property type="evidence" value="ECO:0007669"/>
    <property type="project" value="InterPro"/>
</dbReference>
<dbReference type="GO" id="GO:0005840">
    <property type="term" value="C:ribosome"/>
    <property type="evidence" value="ECO:0007669"/>
    <property type="project" value="InterPro"/>
</dbReference>
<evidence type="ECO:0000256" key="1">
    <source>
        <dbReference type="ARBA" id="ARBA00009512"/>
    </source>
</evidence>
<sequence>MMDKDQKLYEITYLISLAYSEEEAQAFQQSLKNEVKSLGGLIDDEGGILKRRLSYPIKKMPEAYLASFRFLLASEKILGLETKLAVPQVLRFLVVHTKRQPIRAARAPRIGKIIPERPVLEYNIKSAPLPDGQAAANIEEIDKKLEEILGK</sequence>
<dbReference type="Proteomes" id="UP000033945">
    <property type="component" value="Unassembled WGS sequence"/>
</dbReference>
<accession>A0A0G1LTU2</accession>
<dbReference type="AlphaFoldDB" id="A0A0G1LTU2"/>
<name>A0A0G1LTU2_9BACT</name>
<dbReference type="GO" id="GO:0019843">
    <property type="term" value="F:rRNA binding"/>
    <property type="evidence" value="ECO:0007669"/>
    <property type="project" value="InterPro"/>
</dbReference>
<evidence type="ECO:0000256" key="2">
    <source>
        <dbReference type="ARBA" id="ARBA00035294"/>
    </source>
</evidence>
<evidence type="ECO:0000313" key="5">
    <source>
        <dbReference type="Proteomes" id="UP000033945"/>
    </source>
</evidence>
<dbReference type="SUPFAM" id="SSF54995">
    <property type="entry name" value="Ribosomal protein S6"/>
    <property type="match status" value="1"/>
</dbReference>
<dbReference type="InterPro" id="IPR000529">
    <property type="entry name" value="Ribosomal_bS6"/>
</dbReference>
<dbReference type="GO" id="GO:0006412">
    <property type="term" value="P:translation"/>
    <property type="evidence" value="ECO:0007669"/>
    <property type="project" value="InterPro"/>
</dbReference>
<evidence type="ECO:0000256" key="3">
    <source>
        <dbReference type="ARBA" id="ARBA00035520"/>
    </source>
</evidence>
<dbReference type="InterPro" id="IPR035980">
    <property type="entry name" value="Ribosomal_bS6_sf"/>
</dbReference>
<dbReference type="InterPro" id="IPR014717">
    <property type="entry name" value="Transl_elong_EF1B/ribsomal_bS6"/>
</dbReference>
<gene>
    <name evidence="4" type="ORF">UW55_C0006G0013</name>
</gene>
<evidence type="ECO:0000313" key="4">
    <source>
        <dbReference type="EMBL" id="KKT63144.1"/>
    </source>
</evidence>
<dbReference type="CDD" id="cd00473">
    <property type="entry name" value="bS6"/>
    <property type="match status" value="1"/>
</dbReference>
<organism evidence="4 5">
    <name type="scientific">Candidatus Giovannonibacteria bacterium GW2011_GWA2_44_26</name>
    <dbReference type="NCBI Taxonomy" id="1618648"/>
    <lineage>
        <taxon>Bacteria</taxon>
        <taxon>Candidatus Giovannoniibacteriota</taxon>
    </lineage>
</organism>
<dbReference type="Gene3D" id="3.30.70.60">
    <property type="match status" value="1"/>
</dbReference>
<reference evidence="4 5" key="1">
    <citation type="journal article" date="2015" name="Nature">
        <title>rRNA introns, odd ribosomes, and small enigmatic genomes across a large radiation of phyla.</title>
        <authorList>
            <person name="Brown C.T."/>
            <person name="Hug L.A."/>
            <person name="Thomas B.C."/>
            <person name="Sharon I."/>
            <person name="Castelle C.J."/>
            <person name="Singh A."/>
            <person name="Wilkins M.J."/>
            <person name="Williams K.H."/>
            <person name="Banfield J.F."/>
        </authorList>
    </citation>
    <scope>NUCLEOTIDE SEQUENCE [LARGE SCALE GENOMIC DNA]</scope>
</reference>
<dbReference type="EMBL" id="LCIT01000006">
    <property type="protein sequence ID" value="KKT63144.1"/>
    <property type="molecule type" value="Genomic_DNA"/>
</dbReference>
<comment type="caution">
    <text evidence="4">The sequence shown here is derived from an EMBL/GenBank/DDBJ whole genome shotgun (WGS) entry which is preliminary data.</text>
</comment>
<dbReference type="InterPro" id="IPR020814">
    <property type="entry name" value="Ribosomal_S6_plastid/chlpt"/>
</dbReference>